<sequence>MSTDFTQALEVIGLISLACTIISPLLLWLFTYQPETT</sequence>
<dbReference type="KEGG" id="cyt:cce_4630"/>
<dbReference type="AlphaFoldDB" id="B1WVI8"/>
<keyword evidence="1" id="KW-0472">Membrane</keyword>
<gene>
    <name evidence="2" type="ordered locus">cce_4630</name>
</gene>
<dbReference type="HOGENOM" id="CLU_3342769_0_0_3"/>
<dbReference type="STRING" id="43989.cce_4630"/>
<name>B1WVI8_CROS5</name>
<feature type="transmembrane region" description="Helical" evidence="1">
    <location>
        <begin position="12"/>
        <end position="32"/>
    </location>
</feature>
<evidence type="ECO:0000256" key="1">
    <source>
        <dbReference type="SAM" id="Phobius"/>
    </source>
</evidence>
<dbReference type="Proteomes" id="UP000001203">
    <property type="component" value="Chromosome circular"/>
</dbReference>
<keyword evidence="3" id="KW-1185">Reference proteome</keyword>
<dbReference type="EMBL" id="CP000806">
    <property type="protein sequence ID" value="ACB53978.1"/>
    <property type="molecule type" value="Genomic_DNA"/>
</dbReference>
<reference evidence="2 3" key="1">
    <citation type="journal article" date="2008" name="Proc. Natl. Acad. Sci. U.S.A.">
        <title>The genome of Cyanothece 51142, a unicellular diazotrophic cyanobacterium important in the marine nitrogen cycle.</title>
        <authorList>
            <person name="Welsh E.A."/>
            <person name="Liberton M."/>
            <person name="Stoeckel J."/>
            <person name="Loh T."/>
            <person name="Elvitigala T."/>
            <person name="Wang C."/>
            <person name="Wollam A."/>
            <person name="Fulton R.S."/>
            <person name="Clifton S.W."/>
            <person name="Jacobs J.M."/>
            <person name="Aurora R."/>
            <person name="Ghosh B.K."/>
            <person name="Sherman L.A."/>
            <person name="Smith R.D."/>
            <person name="Wilson R.K."/>
            <person name="Pakrasi H.B."/>
        </authorList>
    </citation>
    <scope>NUCLEOTIDE SEQUENCE [LARGE SCALE GENOMIC DNA]</scope>
    <source>
        <strain evidence="3">ATCC 51142 / BH68</strain>
    </source>
</reference>
<evidence type="ECO:0000313" key="3">
    <source>
        <dbReference type="Proteomes" id="UP000001203"/>
    </source>
</evidence>
<keyword evidence="1" id="KW-1133">Transmembrane helix</keyword>
<accession>B1WVI8</accession>
<proteinExistence type="predicted"/>
<dbReference type="eggNOG" id="ENOG5030HKJ">
    <property type="taxonomic scope" value="Bacteria"/>
</dbReference>
<organism evidence="2 3">
    <name type="scientific">Crocosphaera subtropica (strain ATCC 51142 / BH68)</name>
    <name type="common">Cyanothece sp. (strain ATCC 51142)</name>
    <dbReference type="NCBI Taxonomy" id="43989"/>
    <lineage>
        <taxon>Bacteria</taxon>
        <taxon>Bacillati</taxon>
        <taxon>Cyanobacteriota</taxon>
        <taxon>Cyanophyceae</taxon>
        <taxon>Oscillatoriophycideae</taxon>
        <taxon>Chroococcales</taxon>
        <taxon>Aphanothecaceae</taxon>
        <taxon>Crocosphaera</taxon>
        <taxon>Crocosphaera subtropica</taxon>
    </lineage>
</organism>
<keyword evidence="1" id="KW-0812">Transmembrane</keyword>
<evidence type="ECO:0000313" key="2">
    <source>
        <dbReference type="EMBL" id="ACB53978.1"/>
    </source>
</evidence>
<protein>
    <submittedName>
        <fullName evidence="2">Uncharacterized protein</fullName>
    </submittedName>
</protein>